<evidence type="ECO:0000313" key="1">
    <source>
        <dbReference type="EMBL" id="MBK1868273.1"/>
    </source>
</evidence>
<dbReference type="EMBL" id="JAENHL010000007">
    <property type="protein sequence ID" value="MBK1868273.1"/>
    <property type="molecule type" value="Genomic_DNA"/>
</dbReference>
<organism evidence="1 2">
    <name type="scientific">Taklimakanibacter albus</name>
    <dbReference type="NCBI Taxonomy" id="2800327"/>
    <lineage>
        <taxon>Bacteria</taxon>
        <taxon>Pseudomonadati</taxon>
        <taxon>Pseudomonadota</taxon>
        <taxon>Alphaproteobacteria</taxon>
        <taxon>Hyphomicrobiales</taxon>
        <taxon>Aestuariivirgaceae</taxon>
        <taxon>Taklimakanibacter</taxon>
    </lineage>
</organism>
<proteinExistence type="predicted"/>
<reference evidence="1" key="1">
    <citation type="submission" date="2021-01" db="EMBL/GenBank/DDBJ databases">
        <authorList>
            <person name="Sun Q."/>
        </authorList>
    </citation>
    <scope>NUCLEOTIDE SEQUENCE</scope>
    <source>
        <strain evidence="1">YIM B02566</strain>
    </source>
</reference>
<keyword evidence="2" id="KW-1185">Reference proteome</keyword>
<comment type="caution">
    <text evidence="1">The sequence shown here is derived from an EMBL/GenBank/DDBJ whole genome shotgun (WGS) entry which is preliminary data.</text>
</comment>
<protein>
    <submittedName>
        <fullName evidence="1">Helix-turn-helix domain-containing protein</fullName>
    </submittedName>
</protein>
<name>A0ACC5R6N6_9HYPH</name>
<evidence type="ECO:0000313" key="2">
    <source>
        <dbReference type="Proteomes" id="UP000616151"/>
    </source>
</evidence>
<dbReference type="Proteomes" id="UP000616151">
    <property type="component" value="Unassembled WGS sequence"/>
</dbReference>
<sequence length="133" mass="14505">MRPRRLYLPGILREIADVAGLEAAIKIAEAKGGARAYFPAVPGAEHWLSQLVGKDKAGAIGKALAPGQWHEVPMGPSASQAKRWRMIIEMSDEGHSKPAIARAAGVHHKTVQRIVNGKRRTVDRVLAQKDLFE</sequence>
<accession>A0ACC5R6N6</accession>
<gene>
    <name evidence="1" type="ORF">JHL16_18110</name>
</gene>